<gene>
    <name evidence="1" type="ORF">SAMN02746066_01433</name>
</gene>
<dbReference type="STRING" id="1120996.SAMN02746066_01433"/>
<organism evidence="1 2">
    <name type="scientific">Anaerosporobacter mobilis DSM 15930</name>
    <dbReference type="NCBI Taxonomy" id="1120996"/>
    <lineage>
        <taxon>Bacteria</taxon>
        <taxon>Bacillati</taxon>
        <taxon>Bacillota</taxon>
        <taxon>Clostridia</taxon>
        <taxon>Lachnospirales</taxon>
        <taxon>Lachnospiraceae</taxon>
        <taxon>Anaerosporobacter</taxon>
    </lineage>
</organism>
<dbReference type="EMBL" id="FRCP01000008">
    <property type="protein sequence ID" value="SHM29114.1"/>
    <property type="molecule type" value="Genomic_DNA"/>
</dbReference>
<dbReference type="AlphaFoldDB" id="A0A1M7HKW7"/>
<accession>A0A1M7HKW7</accession>
<evidence type="ECO:0000313" key="2">
    <source>
        <dbReference type="Proteomes" id="UP000184038"/>
    </source>
</evidence>
<protein>
    <submittedName>
        <fullName evidence="1">Uncharacterized protein</fullName>
    </submittedName>
</protein>
<name>A0A1M7HKW7_9FIRM</name>
<keyword evidence="2" id="KW-1185">Reference proteome</keyword>
<sequence length="59" mass="6889">MDIEKSLTQDEMIKELIGLLKANQMGDKANDLYETQSEKNKIEKFPRTDKCEKLLKTSR</sequence>
<evidence type="ECO:0000313" key="1">
    <source>
        <dbReference type="EMBL" id="SHM29114.1"/>
    </source>
</evidence>
<dbReference type="OrthoDB" id="1770084at2"/>
<dbReference type="Proteomes" id="UP000184038">
    <property type="component" value="Unassembled WGS sequence"/>
</dbReference>
<dbReference type="RefSeq" id="WP_073285230.1">
    <property type="nucleotide sequence ID" value="NZ_FRCP01000008.1"/>
</dbReference>
<proteinExistence type="predicted"/>
<reference evidence="1 2" key="1">
    <citation type="submission" date="2016-11" db="EMBL/GenBank/DDBJ databases">
        <authorList>
            <person name="Jaros S."/>
            <person name="Januszkiewicz K."/>
            <person name="Wedrychowicz H."/>
        </authorList>
    </citation>
    <scope>NUCLEOTIDE SEQUENCE [LARGE SCALE GENOMIC DNA]</scope>
    <source>
        <strain evidence="1 2">DSM 15930</strain>
    </source>
</reference>